<accession>A0ABW5QWP8</accession>
<dbReference type="PANTHER" id="PTHR30344">
    <property type="entry name" value="6-PHOSPHOGLUCONOLACTONASE-RELATED"/>
    <property type="match status" value="1"/>
</dbReference>
<dbReference type="SUPFAM" id="SSF51004">
    <property type="entry name" value="C-terminal (heme d1) domain of cytochrome cd1-nitrite reductase"/>
    <property type="match status" value="1"/>
</dbReference>
<dbReference type="Proteomes" id="UP001597493">
    <property type="component" value="Unassembled WGS sequence"/>
</dbReference>
<comment type="similarity">
    <text evidence="1">Belongs to the cycloisomerase 2 family.</text>
</comment>
<dbReference type="RefSeq" id="WP_379271943.1">
    <property type="nucleotide sequence ID" value="NZ_JBHUGT010000033.1"/>
</dbReference>
<evidence type="ECO:0000313" key="3">
    <source>
        <dbReference type="Proteomes" id="UP001597493"/>
    </source>
</evidence>
<reference evidence="3" key="1">
    <citation type="journal article" date="2019" name="Int. J. Syst. Evol. Microbiol.">
        <title>The Global Catalogue of Microorganisms (GCM) 10K type strain sequencing project: providing services to taxonomists for standard genome sequencing and annotation.</title>
        <authorList>
            <consortium name="The Broad Institute Genomics Platform"/>
            <consortium name="The Broad Institute Genome Sequencing Center for Infectious Disease"/>
            <person name="Wu L."/>
            <person name="Ma J."/>
        </authorList>
    </citation>
    <scope>NUCLEOTIDE SEQUENCE [LARGE SCALE GENOMIC DNA]</scope>
    <source>
        <strain evidence="3">TISTR 1827</strain>
    </source>
</reference>
<keyword evidence="3" id="KW-1185">Reference proteome</keyword>
<evidence type="ECO:0000256" key="1">
    <source>
        <dbReference type="ARBA" id="ARBA00005564"/>
    </source>
</evidence>
<dbReference type="PANTHER" id="PTHR30344:SF1">
    <property type="entry name" value="6-PHOSPHOGLUCONOLACTONASE"/>
    <property type="match status" value="1"/>
</dbReference>
<sequence length="362" mass="37591">MTISGAAYSGTVYIGSYGPADQATIHVCSFDGATGELTVKESYGGIEEASFLALHPNGGTLYAVSETESAHGVPGGSAAALSIGADDGKLTFLGDALTHGEHPCYISTDAAGTTAFVSNYSGGTIALFPIAQDGSLGEATFVIQEEEELGPRADRQEKPHPHSIQPFGSYVYMADLGTDTIFIFKHGGDASAFAYVGTCRLHPGAGPRHIAFHPELPYAYVANELDSTVTALRLEDGGAKLVPAGTVSTLPASWEGANYPADIHLSPSGERLYVSNRGHNSIAVFETAEDGGLTAVQHHDCGGDWPRNFALTPDGNYLLAGNQNSGNVAVFALDPESGKLLKQVSSLALPSPVCILFGGSNL</sequence>
<gene>
    <name evidence="2" type="ORF">ACFSW5_09525</name>
</gene>
<name>A0ABW5QWP8_9BACL</name>
<dbReference type="InterPro" id="IPR015943">
    <property type="entry name" value="WD40/YVTN_repeat-like_dom_sf"/>
</dbReference>
<dbReference type="InterPro" id="IPR019405">
    <property type="entry name" value="Lactonase_7-beta_prop"/>
</dbReference>
<protein>
    <submittedName>
        <fullName evidence="2">Lactonase family protein</fullName>
    </submittedName>
</protein>
<comment type="caution">
    <text evidence="2">The sequence shown here is derived from an EMBL/GenBank/DDBJ whole genome shotgun (WGS) entry which is preliminary data.</text>
</comment>
<dbReference type="Gene3D" id="2.130.10.10">
    <property type="entry name" value="YVTN repeat-like/Quinoprotein amine dehydrogenase"/>
    <property type="match status" value="1"/>
</dbReference>
<dbReference type="InterPro" id="IPR050282">
    <property type="entry name" value="Cycloisomerase_2"/>
</dbReference>
<evidence type="ECO:0000313" key="2">
    <source>
        <dbReference type="EMBL" id="MFD2660500.1"/>
    </source>
</evidence>
<dbReference type="EMBL" id="JBHUMY010000008">
    <property type="protein sequence ID" value="MFD2660500.1"/>
    <property type="molecule type" value="Genomic_DNA"/>
</dbReference>
<organism evidence="2 3">
    <name type="scientific">Paenibacillus thailandensis</name>
    <dbReference type="NCBI Taxonomy" id="393250"/>
    <lineage>
        <taxon>Bacteria</taxon>
        <taxon>Bacillati</taxon>
        <taxon>Bacillota</taxon>
        <taxon>Bacilli</taxon>
        <taxon>Bacillales</taxon>
        <taxon>Paenibacillaceae</taxon>
        <taxon>Paenibacillus</taxon>
    </lineage>
</organism>
<proteinExistence type="inferred from homology"/>
<dbReference type="InterPro" id="IPR011048">
    <property type="entry name" value="Haem_d1_sf"/>
</dbReference>
<dbReference type="Pfam" id="PF10282">
    <property type="entry name" value="Lactonase"/>
    <property type="match status" value="1"/>
</dbReference>